<comment type="function">
    <text evidence="5">Is involved in L-lactate degradation and allows cells to grow with lactate as the sole carbon source. Has probably a role as an electron transporter during oxidation of L-lactate.</text>
</comment>
<feature type="binding site" evidence="5">
    <location>
        <position position="373"/>
    </location>
    <ligand>
        <name>[4Fe-4S] cluster</name>
        <dbReference type="ChEBI" id="CHEBI:49883"/>
        <label>1</label>
    </ligand>
</feature>
<gene>
    <name evidence="5" type="primary">lutB</name>
    <name evidence="9" type="ORF">D1B31_22375</name>
</gene>
<feature type="binding site" evidence="5">
    <location>
        <position position="323"/>
    </location>
    <ligand>
        <name>[4Fe-4S] cluster</name>
        <dbReference type="ChEBI" id="CHEBI:49883"/>
        <label>2</label>
    </ligand>
</feature>
<feature type="domain" description="LUD" evidence="6">
    <location>
        <begin position="70"/>
        <end position="295"/>
    </location>
</feature>
<feature type="domain" description="Lactate utilization protein B C-terminal" evidence="7">
    <location>
        <begin position="385"/>
        <end position="471"/>
    </location>
</feature>
<evidence type="ECO:0000256" key="2">
    <source>
        <dbReference type="ARBA" id="ARBA00022485"/>
    </source>
</evidence>
<keyword evidence="2 5" id="KW-0004">4Fe-4S</keyword>
<dbReference type="EMBL" id="QWEG01000023">
    <property type="protein sequence ID" value="RHW31426.1"/>
    <property type="molecule type" value="Genomic_DNA"/>
</dbReference>
<dbReference type="InterPro" id="IPR037171">
    <property type="entry name" value="NagB/RpiA_transferase-like"/>
</dbReference>
<dbReference type="HAMAP" id="MF_02103">
    <property type="entry name" value="LutB"/>
    <property type="match status" value="1"/>
</dbReference>
<dbReference type="GO" id="GO:0006089">
    <property type="term" value="P:lactate metabolic process"/>
    <property type="evidence" value="ECO:0007669"/>
    <property type="project" value="UniProtKB-UniRule"/>
</dbReference>
<dbReference type="InterPro" id="IPR022825">
    <property type="entry name" value="LutB"/>
</dbReference>
<dbReference type="InterPro" id="IPR024185">
    <property type="entry name" value="FTHF_cligase-like_sf"/>
</dbReference>
<keyword evidence="5" id="KW-0411">Iron-sulfur</keyword>
<evidence type="ECO:0000256" key="4">
    <source>
        <dbReference type="ARBA" id="ARBA00022982"/>
    </source>
</evidence>
<evidence type="ECO:0000259" key="8">
    <source>
        <dbReference type="Pfam" id="PF13183"/>
    </source>
</evidence>
<dbReference type="OrthoDB" id="9782337at2"/>
<dbReference type="Gene3D" id="3.40.50.10420">
    <property type="entry name" value="NagB/RpiA/CoA transferase-like"/>
    <property type="match status" value="1"/>
</dbReference>
<evidence type="ECO:0000259" key="6">
    <source>
        <dbReference type="Pfam" id="PF02589"/>
    </source>
</evidence>
<evidence type="ECO:0000256" key="5">
    <source>
        <dbReference type="HAMAP-Rule" id="MF_02103"/>
    </source>
</evidence>
<name>A0A417YFG3_9BACI</name>
<dbReference type="SUPFAM" id="SSF100950">
    <property type="entry name" value="NagB/RpiA/CoA transferase-like"/>
    <property type="match status" value="1"/>
</dbReference>
<sequence>MSIKIGQEQFKERVQEGIHDSFMRGAVAGAQERMGTRRRDVTVELGDWEEWRNHGEEIRQHVLENLDYYLEQLSENVAKRGGHVFFAQTAEEASQYITEVAKKKNAKKVVKAKSMVSEEISMNQALEAAGCEVIETDLGEYILQVDDHDPPSHIVVPALHKNKEQIRDVFTDKLGYDKTSKPEELAAHARDMLRKEFLAADIGVTGCNFAVAETGSFSLVTNEGNADLVANLPKTLITVMGMERIVPTFEEMEVLVSMLTRSAVGQKLTSYITVLTGPKQEAEADGPEEFHLVIVDNGRSNILGGEFQSVLQCIRCAACINVCPVYRHVGGHSYGSIYSGPIGAVLSPLLGGYDEYKELPYASTLCGACTEVCPVKIPLHQLLHKHREIIVEREGRAPISEKLAMKAFGFGAASPGLYKLGSKMAPTAMNPFTVGEKITKGPGPLKAWTDIRDFPAPNKERFRDWFKNREKGGK</sequence>
<proteinExistence type="inferred from homology"/>
<dbReference type="Pfam" id="PF13183">
    <property type="entry name" value="Fer4_8"/>
    <property type="match status" value="1"/>
</dbReference>
<reference evidence="9 10" key="1">
    <citation type="journal article" date="2017" name="Int. J. Syst. Evol. Microbiol.">
        <title>Bacillus notoginsengisoli sp. nov., a novel bacterium isolated from the rhizosphere of Panax notoginseng.</title>
        <authorList>
            <person name="Zhang M.Y."/>
            <person name="Cheng J."/>
            <person name="Cai Y."/>
            <person name="Zhang T.Y."/>
            <person name="Wu Y.Y."/>
            <person name="Manikprabhu D."/>
            <person name="Li W.J."/>
            <person name="Zhang Y.X."/>
        </authorList>
    </citation>
    <scope>NUCLEOTIDE SEQUENCE [LARGE SCALE GENOMIC DNA]</scope>
    <source>
        <strain evidence="9 10">JCM 30743</strain>
    </source>
</reference>
<evidence type="ECO:0000313" key="9">
    <source>
        <dbReference type="EMBL" id="RHW31426.1"/>
    </source>
</evidence>
<dbReference type="InterPro" id="IPR009051">
    <property type="entry name" value="Helical_ferredxn"/>
</dbReference>
<feature type="binding site" evidence="5">
    <location>
        <position position="319"/>
    </location>
    <ligand>
        <name>[4Fe-4S] cluster</name>
        <dbReference type="ChEBI" id="CHEBI:49883"/>
        <label>1</label>
    </ligand>
</feature>
<dbReference type="Pfam" id="PF02589">
    <property type="entry name" value="LUD_dom"/>
    <property type="match status" value="1"/>
</dbReference>
<feature type="binding site" evidence="5">
    <location>
        <position position="369"/>
    </location>
    <ligand>
        <name>[4Fe-4S] cluster</name>
        <dbReference type="ChEBI" id="CHEBI:49883"/>
        <label>2</label>
    </ligand>
</feature>
<dbReference type="Gene3D" id="1.10.1060.10">
    <property type="entry name" value="Alpha-helical ferredoxin"/>
    <property type="match status" value="1"/>
</dbReference>
<keyword evidence="3 5" id="KW-0677">Repeat</keyword>
<keyword evidence="5" id="KW-0408">Iron</keyword>
<dbReference type="PANTHER" id="PTHR47153">
    <property type="entry name" value="LACTATE UTILIZATION PROTEIN B"/>
    <property type="match status" value="1"/>
</dbReference>
<dbReference type="GO" id="GO:0046872">
    <property type="term" value="F:metal ion binding"/>
    <property type="evidence" value="ECO:0007669"/>
    <property type="project" value="UniProtKB-KW"/>
</dbReference>
<protein>
    <recommendedName>
        <fullName evidence="5">Lactate utilization protein B</fullName>
    </recommendedName>
</protein>
<dbReference type="Proteomes" id="UP000284416">
    <property type="component" value="Unassembled WGS sequence"/>
</dbReference>
<evidence type="ECO:0000256" key="3">
    <source>
        <dbReference type="ARBA" id="ARBA00022737"/>
    </source>
</evidence>
<comment type="similarity">
    <text evidence="5">Belongs to the LutB/YkgF family.</text>
</comment>
<dbReference type="NCBIfam" id="TIGR00273">
    <property type="entry name" value="LutB/LldF family L-lactate oxidation iron-sulfur protein"/>
    <property type="match status" value="1"/>
</dbReference>
<keyword evidence="4 5" id="KW-0249">Electron transport</keyword>
<dbReference type="Pfam" id="PF11870">
    <property type="entry name" value="LutB_C"/>
    <property type="match status" value="1"/>
</dbReference>
<feature type="binding site" evidence="5">
    <location>
        <position position="313"/>
    </location>
    <ligand>
        <name>[4Fe-4S] cluster</name>
        <dbReference type="ChEBI" id="CHEBI:49883"/>
        <label>1</label>
    </ligand>
</feature>
<comment type="caution">
    <text evidence="9">The sequence shown here is derived from an EMBL/GenBank/DDBJ whole genome shotgun (WGS) entry which is preliminary data.</text>
</comment>
<dbReference type="InterPro" id="IPR003741">
    <property type="entry name" value="LUD_dom"/>
</dbReference>
<accession>A0A417YFG3</accession>
<feature type="binding site" evidence="5">
    <location>
        <position position="366"/>
    </location>
    <ligand>
        <name>[4Fe-4S] cluster</name>
        <dbReference type="ChEBI" id="CHEBI:49883"/>
        <label>2</label>
    </ligand>
</feature>
<dbReference type="AlphaFoldDB" id="A0A417YFG3"/>
<dbReference type="InterPro" id="IPR004452">
    <property type="entry name" value="LutB/LldF"/>
</dbReference>
<evidence type="ECO:0000313" key="10">
    <source>
        <dbReference type="Proteomes" id="UP000284416"/>
    </source>
</evidence>
<evidence type="ECO:0000256" key="1">
    <source>
        <dbReference type="ARBA" id="ARBA00022448"/>
    </source>
</evidence>
<keyword evidence="1 5" id="KW-0813">Transport</keyword>
<dbReference type="InterPro" id="IPR017896">
    <property type="entry name" value="4Fe4S_Fe-S-bd"/>
</dbReference>
<dbReference type="SUPFAM" id="SSF46548">
    <property type="entry name" value="alpha-helical ferredoxin"/>
    <property type="match status" value="1"/>
</dbReference>
<keyword evidence="5" id="KW-0479">Metal-binding</keyword>
<organism evidence="9 10">
    <name type="scientific">Neobacillus notoginsengisoli</name>
    <dbReference type="NCBI Taxonomy" id="1578198"/>
    <lineage>
        <taxon>Bacteria</taxon>
        <taxon>Bacillati</taxon>
        <taxon>Bacillota</taxon>
        <taxon>Bacilli</taxon>
        <taxon>Bacillales</taxon>
        <taxon>Bacillaceae</taxon>
        <taxon>Neobacillus</taxon>
    </lineage>
</organism>
<dbReference type="RefSeq" id="WP_118924670.1">
    <property type="nucleotide sequence ID" value="NZ_QWEG01000023.1"/>
</dbReference>
<dbReference type="InterPro" id="IPR024569">
    <property type="entry name" value="LutB_C"/>
</dbReference>
<keyword evidence="10" id="KW-1185">Reference proteome</keyword>
<dbReference type="PANTHER" id="PTHR47153:SF2">
    <property type="entry name" value="LACTATE UTILIZATION PROTEIN B"/>
    <property type="match status" value="1"/>
</dbReference>
<feature type="domain" description="4Fe-4S ferredoxin-type" evidence="8">
    <location>
        <begin position="310"/>
        <end position="377"/>
    </location>
</feature>
<feature type="binding site" evidence="5">
    <location>
        <position position="316"/>
    </location>
    <ligand>
        <name>[4Fe-4S] cluster</name>
        <dbReference type="ChEBI" id="CHEBI:49883"/>
        <label>1</label>
    </ligand>
</feature>
<evidence type="ECO:0000259" key="7">
    <source>
        <dbReference type="Pfam" id="PF11870"/>
    </source>
</evidence>
<dbReference type="GO" id="GO:0051539">
    <property type="term" value="F:4 iron, 4 sulfur cluster binding"/>
    <property type="evidence" value="ECO:0007669"/>
    <property type="project" value="UniProtKB-KW"/>
</dbReference>